<dbReference type="CDD" id="cd05259">
    <property type="entry name" value="PCBER_SDR_a"/>
    <property type="match status" value="1"/>
</dbReference>
<dbReference type="InterPro" id="IPR045312">
    <property type="entry name" value="PCBER-like"/>
</dbReference>
<proteinExistence type="inferred from homology"/>
<dbReference type="InterPro" id="IPR050608">
    <property type="entry name" value="NmrA-type/Isoflavone_red_sf"/>
</dbReference>
<dbReference type="EMBL" id="CP039347">
    <property type="protein sequence ID" value="QCD88559.1"/>
    <property type="molecule type" value="Genomic_DNA"/>
</dbReference>
<dbReference type="SUPFAM" id="SSF51735">
    <property type="entry name" value="NAD(P)-binding Rossmann-fold domains"/>
    <property type="match status" value="1"/>
</dbReference>
<keyword evidence="2" id="KW-0521">NADP</keyword>
<dbReference type="InterPro" id="IPR036291">
    <property type="entry name" value="NAD(P)-bd_dom_sf"/>
</dbReference>
<evidence type="ECO:0000313" key="5">
    <source>
        <dbReference type="EMBL" id="QCD88559.1"/>
    </source>
</evidence>
<feature type="domain" description="NmrA-like" evidence="4">
    <location>
        <begin position="6"/>
        <end position="306"/>
    </location>
</feature>
<dbReference type="PANTHER" id="PTHR43349:SF35">
    <property type="entry name" value="PHENYLCOUMARAN BENZYLIC ETHER REDUCTASE 1"/>
    <property type="match status" value="1"/>
</dbReference>
<dbReference type="GO" id="GO:0016491">
    <property type="term" value="F:oxidoreductase activity"/>
    <property type="evidence" value="ECO:0007669"/>
    <property type="project" value="UniProtKB-KW"/>
</dbReference>
<dbReference type="Gene3D" id="3.90.25.10">
    <property type="entry name" value="UDP-galactose 4-epimerase, domain 1"/>
    <property type="match status" value="1"/>
</dbReference>
<dbReference type="Proteomes" id="UP000501690">
    <property type="component" value="Linkage Group LG3"/>
</dbReference>
<dbReference type="AlphaFoldDB" id="A0A4D6LIP6"/>
<dbReference type="Pfam" id="PF05368">
    <property type="entry name" value="NmrA"/>
    <property type="match status" value="1"/>
</dbReference>
<dbReference type="GO" id="GO:0009807">
    <property type="term" value="P:lignan biosynthetic process"/>
    <property type="evidence" value="ECO:0007669"/>
    <property type="project" value="UniProtKB-ARBA"/>
</dbReference>
<gene>
    <name evidence="5" type="ORF">DEO72_LG3g3108</name>
</gene>
<evidence type="ECO:0000259" key="4">
    <source>
        <dbReference type="Pfam" id="PF05368"/>
    </source>
</evidence>
<comment type="similarity">
    <text evidence="1">Belongs to the NmrA-type oxidoreductase family. Isoflavone reductase subfamily.</text>
</comment>
<dbReference type="OrthoDB" id="419598at2759"/>
<dbReference type="Gramene" id="Vigun11g176200.1.v1.2">
    <property type="protein sequence ID" value="Vigun11g176200.1.v1.2"/>
    <property type="gene ID" value="Vigun11g176200.v1.2"/>
</dbReference>
<keyword evidence="3" id="KW-0560">Oxidoreductase</keyword>
<evidence type="ECO:0000256" key="3">
    <source>
        <dbReference type="ARBA" id="ARBA00023002"/>
    </source>
</evidence>
<reference evidence="5 6" key="1">
    <citation type="submission" date="2019-04" db="EMBL/GenBank/DDBJ databases">
        <title>An improved genome assembly and genetic linkage map for asparagus bean, Vigna unguiculata ssp. sesquipedialis.</title>
        <authorList>
            <person name="Xia Q."/>
            <person name="Zhang R."/>
            <person name="Dong Y."/>
        </authorList>
    </citation>
    <scope>NUCLEOTIDE SEQUENCE [LARGE SCALE GENOMIC DNA]</scope>
    <source>
        <tissue evidence="5">Leaf</tissue>
    </source>
</reference>
<evidence type="ECO:0000313" key="6">
    <source>
        <dbReference type="Proteomes" id="UP000501690"/>
    </source>
</evidence>
<evidence type="ECO:0000256" key="2">
    <source>
        <dbReference type="ARBA" id="ARBA00022857"/>
    </source>
</evidence>
<keyword evidence="6" id="KW-1185">Reference proteome</keyword>
<dbReference type="Gene3D" id="3.40.50.720">
    <property type="entry name" value="NAD(P)-binding Rossmann-like Domain"/>
    <property type="match status" value="1"/>
</dbReference>
<accession>A0A4D6LIP6</accession>
<sequence>MGKTNNSKILIIGATGFVGKFMVEASAKAGHPTFALFRDSTLSDPSKASIIQTFKILGVNLLLGDIHDHQSLVEAMKKVDVVISIVSHRQLQDQYNIISAIKEAGNIKRFFPSEFGNDVDRAHAVNEGHELFDRKVKFRRTIEAEGIPHTFVVANFFTGHFLPTLSELHWIKTPLDKVVILGDGKTKAVLNTEEDVATYTIRSVDDPRTLNKILYVRPPGNTLSYNDLVSLWEKHHSETLKRVYVSEEKVLKHIEESSYPINMGLSICHSAYVEGDHTNYEIKPSFGVEASKLYPDVKYTTLDEFFRKNDACTPFYLNQLITVNDV</sequence>
<dbReference type="PANTHER" id="PTHR43349">
    <property type="entry name" value="PINORESINOL REDUCTASE-RELATED"/>
    <property type="match status" value="1"/>
</dbReference>
<evidence type="ECO:0000256" key="1">
    <source>
        <dbReference type="ARBA" id="ARBA00005725"/>
    </source>
</evidence>
<dbReference type="InterPro" id="IPR008030">
    <property type="entry name" value="NmrA-like"/>
</dbReference>
<organism evidence="5 6">
    <name type="scientific">Vigna unguiculata</name>
    <name type="common">Cowpea</name>
    <dbReference type="NCBI Taxonomy" id="3917"/>
    <lineage>
        <taxon>Eukaryota</taxon>
        <taxon>Viridiplantae</taxon>
        <taxon>Streptophyta</taxon>
        <taxon>Embryophyta</taxon>
        <taxon>Tracheophyta</taxon>
        <taxon>Spermatophyta</taxon>
        <taxon>Magnoliopsida</taxon>
        <taxon>eudicotyledons</taxon>
        <taxon>Gunneridae</taxon>
        <taxon>Pentapetalae</taxon>
        <taxon>rosids</taxon>
        <taxon>fabids</taxon>
        <taxon>Fabales</taxon>
        <taxon>Fabaceae</taxon>
        <taxon>Papilionoideae</taxon>
        <taxon>50 kb inversion clade</taxon>
        <taxon>NPAAA clade</taxon>
        <taxon>indigoferoid/millettioid clade</taxon>
        <taxon>Phaseoleae</taxon>
        <taxon>Vigna</taxon>
    </lineage>
</organism>
<protein>
    <submittedName>
        <fullName evidence="5">Isoflavone reductase</fullName>
    </submittedName>
</protein>
<name>A0A4D6LIP6_VIGUN</name>